<dbReference type="InterPro" id="IPR001789">
    <property type="entry name" value="Sig_transdc_resp-reg_receiver"/>
</dbReference>
<evidence type="ECO:0000256" key="9">
    <source>
        <dbReference type="SAM" id="Coils"/>
    </source>
</evidence>
<evidence type="ECO:0000313" key="13">
    <source>
        <dbReference type="Proteomes" id="UP000271031"/>
    </source>
</evidence>
<dbReference type="InterPro" id="IPR009057">
    <property type="entry name" value="Homeodomain-like_sf"/>
</dbReference>
<keyword evidence="6" id="KW-0238">DNA-binding</keyword>
<dbReference type="Gene3D" id="1.10.10.60">
    <property type="entry name" value="Homeodomain-like"/>
    <property type="match status" value="2"/>
</dbReference>
<keyword evidence="7" id="KW-0804">Transcription</keyword>
<dbReference type="SMART" id="SM00448">
    <property type="entry name" value="REC"/>
    <property type="match status" value="1"/>
</dbReference>
<evidence type="ECO:0000256" key="6">
    <source>
        <dbReference type="ARBA" id="ARBA00023125"/>
    </source>
</evidence>
<comment type="subcellular location">
    <subcellularLocation>
        <location evidence="1">Cytoplasm</location>
    </subcellularLocation>
</comment>
<dbReference type="Gene3D" id="3.40.50.2300">
    <property type="match status" value="1"/>
</dbReference>
<gene>
    <name evidence="12" type="ORF">EDM56_16805</name>
</gene>
<dbReference type="InterPro" id="IPR020449">
    <property type="entry name" value="Tscrpt_reg_AraC-type_HTH"/>
</dbReference>
<dbReference type="SUPFAM" id="SSF46689">
    <property type="entry name" value="Homeodomain-like"/>
    <property type="match status" value="1"/>
</dbReference>
<reference evidence="12 13" key="1">
    <citation type="submission" date="2018-10" db="EMBL/GenBank/DDBJ databases">
        <title>Phylogenomics of Brevibacillus.</title>
        <authorList>
            <person name="Dunlap C."/>
        </authorList>
    </citation>
    <scope>NUCLEOTIDE SEQUENCE [LARGE SCALE GENOMIC DNA]</scope>
    <source>
        <strain evidence="12 13">JCM 15716</strain>
    </source>
</reference>
<dbReference type="PRINTS" id="PR00032">
    <property type="entry name" value="HTHARAC"/>
</dbReference>
<dbReference type="CDD" id="cd17536">
    <property type="entry name" value="REC_YesN-like"/>
    <property type="match status" value="1"/>
</dbReference>
<dbReference type="GO" id="GO:0005737">
    <property type="term" value="C:cytoplasm"/>
    <property type="evidence" value="ECO:0007669"/>
    <property type="project" value="UniProtKB-SubCell"/>
</dbReference>
<keyword evidence="2" id="KW-0963">Cytoplasm</keyword>
<dbReference type="PROSITE" id="PS01124">
    <property type="entry name" value="HTH_ARAC_FAMILY_2"/>
    <property type="match status" value="1"/>
</dbReference>
<dbReference type="OrthoDB" id="9794370at2"/>
<dbReference type="Pfam" id="PF17853">
    <property type="entry name" value="GGDEF_2"/>
    <property type="match status" value="1"/>
</dbReference>
<dbReference type="EMBL" id="RHHQ01000012">
    <property type="protein sequence ID" value="RNB87322.1"/>
    <property type="molecule type" value="Genomic_DNA"/>
</dbReference>
<dbReference type="AlphaFoldDB" id="A0A3M8DGU7"/>
<feature type="coiled-coil region" evidence="9">
    <location>
        <begin position="113"/>
        <end position="143"/>
    </location>
</feature>
<keyword evidence="9" id="KW-0175">Coiled coil</keyword>
<proteinExistence type="predicted"/>
<dbReference type="Proteomes" id="UP000271031">
    <property type="component" value="Unassembled WGS sequence"/>
</dbReference>
<dbReference type="Pfam" id="PF00072">
    <property type="entry name" value="Response_reg"/>
    <property type="match status" value="1"/>
</dbReference>
<comment type="caution">
    <text evidence="12">The sequence shown here is derived from an EMBL/GenBank/DDBJ whole genome shotgun (WGS) entry which is preliminary data.</text>
</comment>
<accession>A0A3M8DGU7</accession>
<name>A0A3M8DGU7_9BACL</name>
<keyword evidence="3 8" id="KW-0597">Phosphoprotein</keyword>
<sequence length="536" mass="61518">MYRLILVDDEEDVRQGVCAEIDWEACGFQIVGTAENGKEATELIERLLPDLVVTDIKMPFMDGLQLAEWVKAHDPTTRVIILTGFDEFEYAQKAIKLQIDEYVLKPFSTSELIDVLEKVKEQMDAEANQKKNVELLLENYRRSLPILREAFLSSLVTRKLMWDEVYEKAARYDIQLHTGPYTAAVISLDHSEKRDDEMPLFAVKNIAEEEMNEKAAGIVFLHDDAVVLLFSFAQQSNGENSGMQRIVSFLEQIRQNISKYTGYSVSVGVGSLAHDLAAISDSYEGARYALDYRTLLGMNRVICIDDLERRALDRLHFDERMEVEIVRCIKLGTIDEMHTCVERMFADIADQQASIRDFQLFLLECMTTIVKAARSAGVEADLVWEEKTPLFAPIQQFRQLQEAKDWIIGICTHIMGAIAAGRQTGYKQLVEQARLYTRAHFHDPELSIQKVCQELHISTGYFSSIFKRETKQTYGGYLLQLRMEMAQEYLRTTDWKTFEIAEKVGYPDSNYFSFCFRKHVGMTPKDYRNGARGVQP</sequence>
<dbReference type="PANTHER" id="PTHR42713:SF3">
    <property type="entry name" value="TRANSCRIPTIONAL REGULATORY PROTEIN HPTR"/>
    <property type="match status" value="1"/>
</dbReference>
<evidence type="ECO:0000259" key="10">
    <source>
        <dbReference type="PROSITE" id="PS01124"/>
    </source>
</evidence>
<evidence type="ECO:0000256" key="1">
    <source>
        <dbReference type="ARBA" id="ARBA00004496"/>
    </source>
</evidence>
<evidence type="ECO:0000256" key="8">
    <source>
        <dbReference type="PROSITE-ProRule" id="PRU00169"/>
    </source>
</evidence>
<organism evidence="12 13">
    <name type="scientific">Brevibacillus fluminis</name>
    <dbReference type="NCBI Taxonomy" id="511487"/>
    <lineage>
        <taxon>Bacteria</taxon>
        <taxon>Bacillati</taxon>
        <taxon>Bacillota</taxon>
        <taxon>Bacilli</taxon>
        <taxon>Bacillales</taxon>
        <taxon>Paenibacillaceae</taxon>
        <taxon>Brevibacillus</taxon>
    </lineage>
</organism>
<dbReference type="SMART" id="SM00342">
    <property type="entry name" value="HTH_ARAC"/>
    <property type="match status" value="1"/>
</dbReference>
<dbReference type="InterPro" id="IPR041522">
    <property type="entry name" value="CdaR_GGDEF"/>
</dbReference>
<evidence type="ECO:0000259" key="11">
    <source>
        <dbReference type="PROSITE" id="PS50110"/>
    </source>
</evidence>
<dbReference type="RefSeq" id="WP_122919020.1">
    <property type="nucleotide sequence ID" value="NZ_RHHQ01000012.1"/>
</dbReference>
<keyword evidence="4" id="KW-0902">Two-component regulatory system</keyword>
<dbReference type="Pfam" id="PF12833">
    <property type="entry name" value="HTH_18"/>
    <property type="match status" value="1"/>
</dbReference>
<feature type="domain" description="Response regulatory" evidence="11">
    <location>
        <begin position="3"/>
        <end position="120"/>
    </location>
</feature>
<dbReference type="GO" id="GO:0000160">
    <property type="term" value="P:phosphorelay signal transduction system"/>
    <property type="evidence" value="ECO:0007669"/>
    <property type="project" value="UniProtKB-KW"/>
</dbReference>
<dbReference type="SUPFAM" id="SSF52172">
    <property type="entry name" value="CheY-like"/>
    <property type="match status" value="1"/>
</dbReference>
<dbReference type="PANTHER" id="PTHR42713">
    <property type="entry name" value="HISTIDINE KINASE-RELATED"/>
    <property type="match status" value="1"/>
</dbReference>
<dbReference type="PROSITE" id="PS50110">
    <property type="entry name" value="RESPONSE_REGULATORY"/>
    <property type="match status" value="1"/>
</dbReference>
<evidence type="ECO:0000256" key="3">
    <source>
        <dbReference type="ARBA" id="ARBA00022553"/>
    </source>
</evidence>
<dbReference type="InterPro" id="IPR011006">
    <property type="entry name" value="CheY-like_superfamily"/>
</dbReference>
<feature type="modified residue" description="4-aspartylphosphate" evidence="8">
    <location>
        <position position="55"/>
    </location>
</feature>
<evidence type="ECO:0000256" key="4">
    <source>
        <dbReference type="ARBA" id="ARBA00023012"/>
    </source>
</evidence>
<dbReference type="InterPro" id="IPR018060">
    <property type="entry name" value="HTH_AraC"/>
</dbReference>
<feature type="domain" description="HTH araC/xylS-type" evidence="10">
    <location>
        <begin position="431"/>
        <end position="530"/>
    </location>
</feature>
<evidence type="ECO:0000256" key="5">
    <source>
        <dbReference type="ARBA" id="ARBA00023015"/>
    </source>
</evidence>
<keyword evidence="5" id="KW-0805">Transcription regulation</keyword>
<dbReference type="GO" id="GO:0043565">
    <property type="term" value="F:sequence-specific DNA binding"/>
    <property type="evidence" value="ECO:0007669"/>
    <property type="project" value="InterPro"/>
</dbReference>
<keyword evidence="13" id="KW-1185">Reference proteome</keyword>
<protein>
    <submittedName>
        <fullName evidence="12">Response regulator</fullName>
    </submittedName>
</protein>
<evidence type="ECO:0000256" key="7">
    <source>
        <dbReference type="ARBA" id="ARBA00023163"/>
    </source>
</evidence>
<evidence type="ECO:0000256" key="2">
    <source>
        <dbReference type="ARBA" id="ARBA00022490"/>
    </source>
</evidence>
<dbReference type="InterPro" id="IPR051552">
    <property type="entry name" value="HptR"/>
</dbReference>
<dbReference type="GO" id="GO:0003700">
    <property type="term" value="F:DNA-binding transcription factor activity"/>
    <property type="evidence" value="ECO:0007669"/>
    <property type="project" value="InterPro"/>
</dbReference>
<evidence type="ECO:0000313" key="12">
    <source>
        <dbReference type="EMBL" id="RNB87322.1"/>
    </source>
</evidence>